<dbReference type="RefSeq" id="WP_090649625.1">
    <property type="nucleotide sequence ID" value="NZ_CBCRYE010000003.1"/>
</dbReference>
<evidence type="ECO:0000256" key="1">
    <source>
        <dbReference type="ARBA" id="ARBA00022801"/>
    </source>
</evidence>
<dbReference type="EMBL" id="FMTS01000005">
    <property type="protein sequence ID" value="SCW72798.1"/>
    <property type="molecule type" value="Genomic_DNA"/>
</dbReference>
<dbReference type="SUPFAM" id="SSF52499">
    <property type="entry name" value="Isochorismatase-like hydrolases"/>
    <property type="match status" value="1"/>
</dbReference>
<evidence type="ECO:0000313" key="4">
    <source>
        <dbReference type="Proteomes" id="UP000199150"/>
    </source>
</evidence>
<keyword evidence="1" id="KW-0378">Hydrolase</keyword>
<dbReference type="STRING" id="260084.SAMN02927928_2984"/>
<dbReference type="CDD" id="cd00431">
    <property type="entry name" value="cysteine_hydrolases"/>
    <property type="match status" value="1"/>
</dbReference>
<name>A0A1G4SUK8_9CAUL</name>
<dbReference type="GO" id="GO:0016787">
    <property type="term" value="F:hydrolase activity"/>
    <property type="evidence" value="ECO:0007669"/>
    <property type="project" value="UniProtKB-KW"/>
</dbReference>
<dbReference type="PANTHER" id="PTHR43540:SF6">
    <property type="entry name" value="ISOCHORISMATASE-LIKE DOMAIN-CONTAINING PROTEIN"/>
    <property type="match status" value="1"/>
</dbReference>
<dbReference type="InterPro" id="IPR036380">
    <property type="entry name" value="Isochorismatase-like_sf"/>
</dbReference>
<dbReference type="Proteomes" id="UP000199150">
    <property type="component" value="Unassembled WGS sequence"/>
</dbReference>
<keyword evidence="4" id="KW-1185">Reference proteome</keyword>
<dbReference type="Gene3D" id="3.40.50.850">
    <property type="entry name" value="Isochorismatase-like"/>
    <property type="match status" value="1"/>
</dbReference>
<proteinExistence type="predicted"/>
<dbReference type="InterPro" id="IPR050272">
    <property type="entry name" value="Isochorismatase-like_hydrls"/>
</dbReference>
<dbReference type="AlphaFoldDB" id="A0A1G4SUK8"/>
<accession>A0A1G4SUK8</accession>
<dbReference type="OrthoDB" id="9814140at2"/>
<evidence type="ECO:0000259" key="2">
    <source>
        <dbReference type="Pfam" id="PF00857"/>
    </source>
</evidence>
<organism evidence="3 4">
    <name type="scientific">Asticcacaulis taihuensis</name>
    <dbReference type="NCBI Taxonomy" id="260084"/>
    <lineage>
        <taxon>Bacteria</taxon>
        <taxon>Pseudomonadati</taxon>
        <taxon>Pseudomonadota</taxon>
        <taxon>Alphaproteobacteria</taxon>
        <taxon>Caulobacterales</taxon>
        <taxon>Caulobacteraceae</taxon>
        <taxon>Asticcacaulis</taxon>
    </lineage>
</organism>
<dbReference type="PANTHER" id="PTHR43540">
    <property type="entry name" value="PEROXYUREIDOACRYLATE/UREIDOACRYLATE AMIDOHYDROLASE-RELATED"/>
    <property type="match status" value="1"/>
</dbReference>
<reference evidence="4" key="1">
    <citation type="submission" date="2016-10" db="EMBL/GenBank/DDBJ databases">
        <authorList>
            <person name="Varghese N."/>
            <person name="Submissions S."/>
        </authorList>
    </citation>
    <scope>NUCLEOTIDE SEQUENCE [LARGE SCALE GENOMIC DNA]</scope>
    <source>
        <strain evidence="4">CGMCC 1.3431</strain>
    </source>
</reference>
<evidence type="ECO:0000313" key="3">
    <source>
        <dbReference type="EMBL" id="SCW72798.1"/>
    </source>
</evidence>
<dbReference type="Pfam" id="PF00857">
    <property type="entry name" value="Isochorismatase"/>
    <property type="match status" value="1"/>
</dbReference>
<dbReference type="InterPro" id="IPR000868">
    <property type="entry name" value="Isochorismatase-like_dom"/>
</dbReference>
<feature type="domain" description="Isochorismatase-like" evidence="2">
    <location>
        <begin position="8"/>
        <end position="155"/>
    </location>
</feature>
<protein>
    <submittedName>
        <fullName evidence="3">Nicotinamidase-related amidase</fullName>
    </submittedName>
</protein>
<sequence length="176" mass="19792">MSEELPQVLIVIDVQEGFITPHSQHVVTPLENLQYEFDHVIFTRFYNPEPSPFRKILGYDRMPPKSPETELALLPRDDAVVISRPLYSCVTETLLVRLKTWGVREVFIAGIATEACILKSVLDLFELNIRPWVLEDLCASDKGAEFHDPAIKLMGKLIGPQHIIKSTGPEASAGRV</sequence>
<gene>
    <name evidence="3" type="ORF">SAMN02927928_2984</name>
</gene>